<feature type="compositionally biased region" description="Polar residues" evidence="1">
    <location>
        <begin position="111"/>
        <end position="125"/>
    </location>
</feature>
<evidence type="ECO:0000313" key="4">
    <source>
        <dbReference type="Proteomes" id="UP000758603"/>
    </source>
</evidence>
<feature type="compositionally biased region" description="Pro residues" evidence="1">
    <location>
        <begin position="134"/>
        <end position="155"/>
    </location>
</feature>
<proteinExistence type="predicted"/>
<evidence type="ECO:0000313" key="3">
    <source>
        <dbReference type="EMBL" id="KAH6646144.1"/>
    </source>
</evidence>
<protein>
    <submittedName>
        <fullName evidence="3">Uncharacterized protein</fullName>
    </submittedName>
</protein>
<keyword evidence="2" id="KW-1133">Transmembrane helix</keyword>
<feature type="transmembrane region" description="Helical" evidence="2">
    <location>
        <begin position="423"/>
        <end position="456"/>
    </location>
</feature>
<accession>A0A9P8U9C3</accession>
<dbReference type="RefSeq" id="XP_045952658.1">
    <property type="nucleotide sequence ID" value="XM_046109561.1"/>
</dbReference>
<gene>
    <name evidence="3" type="ORF">BKA67DRAFT_95393</name>
</gene>
<evidence type="ECO:0000256" key="1">
    <source>
        <dbReference type="SAM" id="MobiDB-lite"/>
    </source>
</evidence>
<dbReference type="Proteomes" id="UP000758603">
    <property type="component" value="Unassembled WGS sequence"/>
</dbReference>
<feature type="compositionally biased region" description="Basic and acidic residues" evidence="1">
    <location>
        <begin position="204"/>
        <end position="216"/>
    </location>
</feature>
<feature type="compositionally biased region" description="Low complexity" evidence="1">
    <location>
        <begin position="176"/>
        <end position="192"/>
    </location>
</feature>
<keyword evidence="4" id="KW-1185">Reference proteome</keyword>
<feature type="compositionally biased region" description="Basic residues" evidence="1">
    <location>
        <begin position="217"/>
        <end position="227"/>
    </location>
</feature>
<comment type="caution">
    <text evidence="3">The sequence shown here is derived from an EMBL/GenBank/DDBJ whole genome shotgun (WGS) entry which is preliminary data.</text>
</comment>
<feature type="compositionally biased region" description="Low complexity" evidence="1">
    <location>
        <begin position="90"/>
        <end position="110"/>
    </location>
</feature>
<feature type="region of interest" description="Disordered" evidence="1">
    <location>
        <begin position="339"/>
        <end position="379"/>
    </location>
</feature>
<name>A0A9P8U9C3_9PEZI</name>
<reference evidence="3" key="1">
    <citation type="journal article" date="2021" name="Nat. Commun.">
        <title>Genetic determinants of endophytism in the Arabidopsis root mycobiome.</title>
        <authorList>
            <person name="Mesny F."/>
            <person name="Miyauchi S."/>
            <person name="Thiergart T."/>
            <person name="Pickel B."/>
            <person name="Atanasova L."/>
            <person name="Karlsson M."/>
            <person name="Huettel B."/>
            <person name="Barry K.W."/>
            <person name="Haridas S."/>
            <person name="Chen C."/>
            <person name="Bauer D."/>
            <person name="Andreopoulos W."/>
            <person name="Pangilinan J."/>
            <person name="LaButti K."/>
            <person name="Riley R."/>
            <person name="Lipzen A."/>
            <person name="Clum A."/>
            <person name="Drula E."/>
            <person name="Henrissat B."/>
            <person name="Kohler A."/>
            <person name="Grigoriev I.V."/>
            <person name="Martin F.M."/>
            <person name="Hacquard S."/>
        </authorList>
    </citation>
    <scope>NUCLEOTIDE SEQUENCE</scope>
    <source>
        <strain evidence="3">MPI-SDFR-AT-0073</strain>
    </source>
</reference>
<evidence type="ECO:0000256" key="2">
    <source>
        <dbReference type="SAM" id="Phobius"/>
    </source>
</evidence>
<feature type="region of interest" description="Disordered" evidence="1">
    <location>
        <begin position="1"/>
        <end position="227"/>
    </location>
</feature>
<dbReference type="AlphaFoldDB" id="A0A9P8U9C3"/>
<keyword evidence="2" id="KW-0812">Transmembrane</keyword>
<dbReference type="GeneID" id="70138452"/>
<feature type="compositionally biased region" description="Gly residues" evidence="1">
    <location>
        <begin position="360"/>
        <end position="376"/>
    </location>
</feature>
<sequence>MGKSSRSRGRGKAREEEEHSLSPTRILRSSDLFCMTPENSETDLFLSNSEDADSDSLYSVSGTEESPIFGVPATGSGPTRGRPTTREDAGSPSPNTSPSPQGTPSSGNTPYSSPESIVRSTSPTRPANFASEPPEVPPNPTKTPEPSKAPEPPKTPELSKARSPPKTPEPPKIQRTRSLSPLSSDLSDSPTSTEEDPFSPSPEEPGRTKNSRDYLLNRHHLGPRTARTQRRRFHDFLVVVRERGEERARRAVVGDASPLPPVRDWNAWKKRQVPQWRPEHPQMDVVEKGETEKRLRDYLADEGDEGPMLLMGLREPSETSGQSPGIIADTLVGVGGDGEGSGTSRGIDGVTGVGNSNATGGSGISGNGSDGDGGRGVHSSRGGLLSGFQRLLWLRTPSPSGFATNKISRRVRVERWMQKHGMFAVYLGVPVWFYLLISFMSAASLAGFSFSLYVAMEVLGN</sequence>
<feature type="compositionally biased region" description="Low complexity" evidence="1">
    <location>
        <begin position="72"/>
        <end position="82"/>
    </location>
</feature>
<feature type="compositionally biased region" description="Basic residues" evidence="1">
    <location>
        <begin position="1"/>
        <end position="11"/>
    </location>
</feature>
<keyword evidence="2" id="KW-0472">Membrane</keyword>
<organism evidence="3 4">
    <name type="scientific">Truncatella angustata</name>
    <dbReference type="NCBI Taxonomy" id="152316"/>
    <lineage>
        <taxon>Eukaryota</taxon>
        <taxon>Fungi</taxon>
        <taxon>Dikarya</taxon>
        <taxon>Ascomycota</taxon>
        <taxon>Pezizomycotina</taxon>
        <taxon>Sordariomycetes</taxon>
        <taxon>Xylariomycetidae</taxon>
        <taxon>Amphisphaeriales</taxon>
        <taxon>Sporocadaceae</taxon>
        <taxon>Truncatella</taxon>
    </lineage>
</organism>
<dbReference type="EMBL" id="JAGPXC010000010">
    <property type="protein sequence ID" value="KAH6646144.1"/>
    <property type="molecule type" value="Genomic_DNA"/>
</dbReference>